<dbReference type="Gene3D" id="3.40.50.150">
    <property type="entry name" value="Vaccinia Virus protein VP39"/>
    <property type="match status" value="1"/>
</dbReference>
<evidence type="ECO:0000256" key="2">
    <source>
        <dbReference type="ARBA" id="ARBA00022603"/>
    </source>
</evidence>
<dbReference type="PANTHER" id="PTHR45875">
    <property type="entry name" value="METHYLTRANSFERASE N6AMT1"/>
    <property type="match status" value="1"/>
</dbReference>
<evidence type="ECO:0000313" key="6">
    <source>
        <dbReference type="EMBL" id="BBG24428.1"/>
    </source>
</evidence>
<dbReference type="CDD" id="cd02440">
    <property type="entry name" value="AdoMet_MTases"/>
    <property type="match status" value="1"/>
</dbReference>
<evidence type="ECO:0000256" key="1">
    <source>
        <dbReference type="ARBA" id="ARBA00006149"/>
    </source>
</evidence>
<sequence length="192" mass="21359">MAGRRIIEFNKIRLCLDDQVYEPAEDTELILSLIQVEKGEKVIEIGSGTGILSIFAAKSGGKVIAVDVNPFAAESTLCSAGLNNVDIDVINGDMFSPLREGKFDVAIFNPPYLPFEEYDTWIQFSWSGGKSGAEPLLRFLEIDASRLYIIFSSLSDEDLIMSKIKERGLRVKSKREKQIGLETLYGLELVKC</sequence>
<evidence type="ECO:0000256" key="3">
    <source>
        <dbReference type="ARBA" id="ARBA00022679"/>
    </source>
</evidence>
<feature type="domain" description="Methyltransferase small" evidence="5">
    <location>
        <begin position="27"/>
        <end position="112"/>
    </location>
</feature>
<dbReference type="InterPro" id="IPR004557">
    <property type="entry name" value="PrmC-related"/>
</dbReference>
<keyword evidence="3" id="KW-0808">Transferase</keyword>
<keyword evidence="4" id="KW-0949">S-adenosyl-L-methionine</keyword>
<dbReference type="GO" id="GO:0008757">
    <property type="term" value="F:S-adenosylmethionine-dependent methyltransferase activity"/>
    <property type="evidence" value="ECO:0007669"/>
    <property type="project" value="TreeGrafter"/>
</dbReference>
<name>A0A510DWS6_9CREN</name>
<dbReference type="KEGG" id="step:IC006_1740"/>
<accession>A0A510DWS6</accession>
<dbReference type="InterPro" id="IPR052190">
    <property type="entry name" value="Euk-Arch_PrmC-MTase"/>
</dbReference>
<evidence type="ECO:0000313" key="8">
    <source>
        <dbReference type="Proteomes" id="UP000322983"/>
    </source>
</evidence>
<dbReference type="Proteomes" id="UP000322983">
    <property type="component" value="Chromosome"/>
</dbReference>
<dbReference type="InterPro" id="IPR002052">
    <property type="entry name" value="DNA_methylase_N6_adenine_CS"/>
</dbReference>
<keyword evidence="2 6" id="KW-0489">Methyltransferase</keyword>
<dbReference type="PROSITE" id="PS00092">
    <property type="entry name" value="N6_MTASE"/>
    <property type="match status" value="1"/>
</dbReference>
<reference evidence="6 8" key="2">
    <citation type="journal article" date="2020" name="Int. J. Syst. Evol. Microbiol.">
        <title>Sulfuracidifex tepidarius gen. nov., sp. nov. and transfer of Sulfolobus metallicus Huber and Stetter 1992 to the genus Sulfuracidifex as Sulfuracidifex metallicus comb. nov.</title>
        <authorList>
            <person name="Itoh T."/>
            <person name="Miura T."/>
            <person name="Sakai H.D."/>
            <person name="Kato S."/>
            <person name="Ohkuma M."/>
            <person name="Takashina T."/>
        </authorList>
    </citation>
    <scope>NUCLEOTIDE SEQUENCE [LARGE SCALE GENOMIC DNA]</scope>
    <source>
        <strain evidence="6 8">IC-006</strain>
        <strain evidence="7">IC-007</strain>
    </source>
</reference>
<keyword evidence="8" id="KW-1185">Reference proteome</keyword>
<dbReference type="SUPFAM" id="SSF53335">
    <property type="entry name" value="S-adenosyl-L-methionine-dependent methyltransferases"/>
    <property type="match status" value="1"/>
</dbReference>
<dbReference type="GO" id="GO:0035657">
    <property type="term" value="C:eRF1 methyltransferase complex"/>
    <property type="evidence" value="ECO:0007669"/>
    <property type="project" value="TreeGrafter"/>
</dbReference>
<comment type="similarity">
    <text evidence="1">Belongs to the eukaryotic/archaeal PrmC-related family.</text>
</comment>
<dbReference type="RefSeq" id="WP_054844927.1">
    <property type="nucleotide sequence ID" value="NZ_AP018929.1"/>
</dbReference>
<accession>A0A510E3X9</accession>
<proteinExistence type="inferred from homology"/>
<evidence type="ECO:0000259" key="5">
    <source>
        <dbReference type="Pfam" id="PF05175"/>
    </source>
</evidence>
<reference evidence="9" key="1">
    <citation type="submission" date="2018-09" db="EMBL/GenBank/DDBJ databases">
        <title>Complete Genome Sequencing of Sulfolobus sp. JCM 16834.</title>
        <authorList>
            <person name="Kato S."/>
            <person name="Itoh T."/>
            <person name="Ohkuma M."/>
        </authorList>
    </citation>
    <scope>NUCLEOTIDE SEQUENCE [LARGE SCALE GENOMIC DNA]</scope>
    <source>
        <strain evidence="9">IC-007</strain>
    </source>
</reference>
<protein>
    <submittedName>
        <fullName evidence="6">S-adenosylmethionine-dependent methyltransferase</fullName>
    </submittedName>
</protein>
<evidence type="ECO:0000313" key="7">
    <source>
        <dbReference type="EMBL" id="BBG27186.1"/>
    </source>
</evidence>
<dbReference type="AlphaFoldDB" id="A0A510DWS6"/>
<dbReference type="OrthoDB" id="27149at2157"/>
<dbReference type="NCBIfam" id="TIGR00537">
    <property type="entry name" value="hemK_rel_arch"/>
    <property type="match status" value="1"/>
</dbReference>
<dbReference type="InterPro" id="IPR029063">
    <property type="entry name" value="SAM-dependent_MTases_sf"/>
</dbReference>
<dbReference type="NCBIfam" id="NF011528">
    <property type="entry name" value="PRK14968.1-2"/>
    <property type="match status" value="1"/>
</dbReference>
<dbReference type="Pfam" id="PF05175">
    <property type="entry name" value="MTS"/>
    <property type="match status" value="1"/>
</dbReference>
<dbReference type="EMBL" id="AP018929">
    <property type="protein sequence ID" value="BBG24428.1"/>
    <property type="molecule type" value="Genomic_DNA"/>
</dbReference>
<dbReference type="GO" id="GO:0032259">
    <property type="term" value="P:methylation"/>
    <property type="evidence" value="ECO:0007669"/>
    <property type="project" value="UniProtKB-KW"/>
</dbReference>
<dbReference type="STRING" id="1294262.GCA_001316085_00275"/>
<dbReference type="PANTHER" id="PTHR45875:SF1">
    <property type="entry name" value="METHYLTRANSFERASE N6AMT1"/>
    <property type="match status" value="1"/>
</dbReference>
<evidence type="ECO:0000313" key="9">
    <source>
        <dbReference type="Proteomes" id="UP000325030"/>
    </source>
</evidence>
<organism evidence="6 8">
    <name type="scientific">Sulfuracidifex tepidarius</name>
    <dbReference type="NCBI Taxonomy" id="1294262"/>
    <lineage>
        <taxon>Archaea</taxon>
        <taxon>Thermoproteota</taxon>
        <taxon>Thermoprotei</taxon>
        <taxon>Sulfolobales</taxon>
        <taxon>Sulfolobaceae</taxon>
        <taxon>Sulfuracidifex</taxon>
    </lineage>
</organism>
<dbReference type="EMBL" id="AP018930">
    <property type="protein sequence ID" value="BBG27186.1"/>
    <property type="molecule type" value="Genomic_DNA"/>
</dbReference>
<gene>
    <name evidence="6" type="ORF">IC006_1740</name>
    <name evidence="7" type="ORF">IC007_1718</name>
</gene>
<dbReference type="GeneID" id="41718054"/>
<dbReference type="GO" id="GO:0003676">
    <property type="term" value="F:nucleic acid binding"/>
    <property type="evidence" value="ECO:0007669"/>
    <property type="project" value="InterPro"/>
</dbReference>
<dbReference type="Proteomes" id="UP000325030">
    <property type="component" value="Chromosome"/>
</dbReference>
<dbReference type="InterPro" id="IPR007848">
    <property type="entry name" value="Small_mtfrase_dom"/>
</dbReference>
<dbReference type="GO" id="GO:0008276">
    <property type="term" value="F:protein methyltransferase activity"/>
    <property type="evidence" value="ECO:0007669"/>
    <property type="project" value="TreeGrafter"/>
</dbReference>
<evidence type="ECO:0000256" key="4">
    <source>
        <dbReference type="ARBA" id="ARBA00022691"/>
    </source>
</evidence>